<accession>A0A6N3D2Y5</accession>
<name>A0A6N3D2Y5_9BACT</name>
<sequence>MKRIAVLGGYLVALLILFIRCTPKDNKPITYNDEVFTRCDTTPATVLAKGLPIHYPASMFTMDSIIGIVDFQASDFFIHLYNEKGQAIGNMVRKGRGFGEITDYNDFIVKKEEGLASFYSPGKIIEYDVLAYLSDSTAYIKEYPLPSEVYQKSSFYHNAVKTKSGKYFLIESFDENRLVTVNGKTCNVYKTYPNISGEGTEKDAAIFRYSSKMAIKGDYSRIAFGTYIGGVLDILQIDDTLGISPVKTLGIYKPVYAKVKNSPDAITWGDETPIGFEAMDASDRYLYTLLNGTLGKKLKAKDAINNPPFTEKISIFDWNGHAVKQTYTGKKLIGLTNKGDSICYAVAYDDNYSLLKIEPFK</sequence>
<dbReference type="RefSeq" id="WP_412442659.1">
    <property type="nucleotide sequence ID" value="NZ_CACRUT010000015.1"/>
</dbReference>
<proteinExistence type="predicted"/>
<evidence type="ECO:0000313" key="1">
    <source>
        <dbReference type="EMBL" id="VYU21389.1"/>
    </source>
</evidence>
<dbReference type="EMBL" id="CACRUT010000015">
    <property type="protein sequence ID" value="VYU21389.1"/>
    <property type="molecule type" value="Genomic_DNA"/>
</dbReference>
<organism evidence="1">
    <name type="scientific">Paraprevotella clara</name>
    <dbReference type="NCBI Taxonomy" id="454154"/>
    <lineage>
        <taxon>Bacteria</taxon>
        <taxon>Pseudomonadati</taxon>
        <taxon>Bacteroidota</taxon>
        <taxon>Bacteroidia</taxon>
        <taxon>Bacteroidales</taxon>
        <taxon>Prevotellaceae</taxon>
        <taxon>Paraprevotella</taxon>
    </lineage>
</organism>
<protein>
    <recommendedName>
        <fullName evidence="2">6-bladed beta-propeller</fullName>
    </recommendedName>
</protein>
<dbReference type="Pfam" id="PF15869">
    <property type="entry name" value="TolB_like"/>
    <property type="match status" value="1"/>
</dbReference>
<reference evidence="1" key="1">
    <citation type="submission" date="2019-11" db="EMBL/GenBank/DDBJ databases">
        <authorList>
            <person name="Feng L."/>
        </authorList>
    </citation>
    <scope>NUCLEOTIDE SEQUENCE</scope>
    <source>
        <strain evidence="1">PclaraLFYP37</strain>
    </source>
</reference>
<evidence type="ECO:0008006" key="2">
    <source>
        <dbReference type="Google" id="ProtNLM"/>
    </source>
</evidence>
<gene>
    <name evidence="1" type="ORF">PCLFYP37_02210</name>
</gene>
<dbReference type="AlphaFoldDB" id="A0A6N3D2Y5"/>